<dbReference type="InterPro" id="IPR050723">
    <property type="entry name" value="CFA/CMAS"/>
</dbReference>
<evidence type="ECO:0000313" key="7">
    <source>
        <dbReference type="Proteomes" id="UP000000268"/>
    </source>
</evidence>
<protein>
    <recommendedName>
        <fullName evidence="8">Cyclopropane-fatty-acyl-phospholipid synthase</fullName>
    </recommendedName>
</protein>
<evidence type="ECO:0008006" key="8">
    <source>
        <dbReference type="Google" id="ProtNLM"/>
    </source>
</evidence>
<dbReference type="Gene3D" id="3.40.50.150">
    <property type="entry name" value="Vaccinia Virus protein VP39"/>
    <property type="match status" value="1"/>
</dbReference>
<dbReference type="SUPFAM" id="SSF53335">
    <property type="entry name" value="S-adenosyl-L-methionine-dependent methyltransferases"/>
    <property type="match status" value="1"/>
</dbReference>
<reference evidence="6 7" key="1">
    <citation type="journal article" date="2008" name="Proc. Natl. Acad. Sci. U.S.A.">
        <title>Niche adaptation and genome expansion in the chlorophyll d-producing cyanobacterium Acaryochloris marina.</title>
        <authorList>
            <person name="Swingley W.D."/>
            <person name="Chen M."/>
            <person name="Cheung P.C."/>
            <person name="Conrad A.L."/>
            <person name="Dejesa L.C."/>
            <person name="Hao J."/>
            <person name="Honchak B.M."/>
            <person name="Karbach L.E."/>
            <person name="Kurdoglu A."/>
            <person name="Lahiri S."/>
            <person name="Mastrian S.D."/>
            <person name="Miyashita H."/>
            <person name="Page L."/>
            <person name="Ramakrishna P."/>
            <person name="Satoh S."/>
            <person name="Sattley W.M."/>
            <person name="Shimada Y."/>
            <person name="Taylor H.L."/>
            <person name="Tomo T."/>
            <person name="Tsuchiya T."/>
            <person name="Wang Z.T."/>
            <person name="Raymond J."/>
            <person name="Mimuro M."/>
            <person name="Blankenship R.E."/>
            <person name="Touchman J.W."/>
        </authorList>
    </citation>
    <scope>NUCLEOTIDE SEQUENCE [LARGE SCALE GENOMIC DNA]</scope>
    <source>
        <strain evidence="7">MBIC 11017</strain>
    </source>
</reference>
<dbReference type="eggNOG" id="COG2230">
    <property type="taxonomic scope" value="Bacteria"/>
</dbReference>
<accession>B0C5Y1</accession>
<evidence type="ECO:0000256" key="1">
    <source>
        <dbReference type="ARBA" id="ARBA00010815"/>
    </source>
</evidence>
<dbReference type="GO" id="GO:0032259">
    <property type="term" value="P:methylation"/>
    <property type="evidence" value="ECO:0007669"/>
    <property type="project" value="UniProtKB-KW"/>
</dbReference>
<name>B0C5Y1_ACAM1</name>
<evidence type="ECO:0000256" key="2">
    <source>
        <dbReference type="ARBA" id="ARBA00022603"/>
    </source>
</evidence>
<dbReference type="HOGENOM" id="CLU_870506_0_0_3"/>
<proteinExistence type="inferred from homology"/>
<evidence type="ECO:0000256" key="3">
    <source>
        <dbReference type="ARBA" id="ARBA00022679"/>
    </source>
</evidence>
<dbReference type="PANTHER" id="PTHR43667:SF1">
    <property type="entry name" value="CYCLOPROPANE-FATTY-ACYL-PHOSPHOLIPID SYNTHASE"/>
    <property type="match status" value="1"/>
</dbReference>
<keyword evidence="4" id="KW-0949">S-adenosyl-L-methionine</keyword>
<dbReference type="PANTHER" id="PTHR43667">
    <property type="entry name" value="CYCLOPROPANE-FATTY-ACYL-PHOSPHOLIPID SYNTHASE"/>
    <property type="match status" value="1"/>
</dbReference>
<dbReference type="CDD" id="cd02440">
    <property type="entry name" value="AdoMet_MTases"/>
    <property type="match status" value="1"/>
</dbReference>
<dbReference type="InterPro" id="IPR029063">
    <property type="entry name" value="SAM-dependent_MTases_sf"/>
</dbReference>
<dbReference type="GO" id="GO:0008168">
    <property type="term" value="F:methyltransferase activity"/>
    <property type="evidence" value="ECO:0007669"/>
    <property type="project" value="UniProtKB-KW"/>
</dbReference>
<keyword evidence="3" id="KW-0808">Transferase</keyword>
<keyword evidence="5" id="KW-0443">Lipid metabolism</keyword>
<gene>
    <name evidence="6" type="ordered locus">AM1_5027</name>
</gene>
<dbReference type="KEGG" id="amr:AM1_5027"/>
<organism evidence="6 7">
    <name type="scientific">Acaryochloris marina (strain MBIC 11017)</name>
    <dbReference type="NCBI Taxonomy" id="329726"/>
    <lineage>
        <taxon>Bacteria</taxon>
        <taxon>Bacillati</taxon>
        <taxon>Cyanobacteriota</taxon>
        <taxon>Cyanophyceae</taxon>
        <taxon>Acaryochloridales</taxon>
        <taxon>Acaryochloridaceae</taxon>
        <taxon>Acaryochloris</taxon>
    </lineage>
</organism>
<evidence type="ECO:0000256" key="5">
    <source>
        <dbReference type="ARBA" id="ARBA00023098"/>
    </source>
</evidence>
<keyword evidence="2" id="KW-0489">Methyltransferase</keyword>
<dbReference type="InterPro" id="IPR003333">
    <property type="entry name" value="CMAS"/>
</dbReference>
<dbReference type="EMBL" id="CP000828">
    <property type="protein sequence ID" value="ABW29993.1"/>
    <property type="molecule type" value="Genomic_DNA"/>
</dbReference>
<dbReference type="AlphaFoldDB" id="B0C5Y1"/>
<evidence type="ECO:0000256" key="4">
    <source>
        <dbReference type="ARBA" id="ARBA00022691"/>
    </source>
</evidence>
<dbReference type="PIRSF" id="PIRSF003085">
    <property type="entry name" value="CMAS"/>
    <property type="match status" value="1"/>
</dbReference>
<dbReference type="Proteomes" id="UP000000268">
    <property type="component" value="Chromosome"/>
</dbReference>
<dbReference type="GO" id="GO:0008610">
    <property type="term" value="P:lipid biosynthetic process"/>
    <property type="evidence" value="ECO:0007669"/>
    <property type="project" value="InterPro"/>
</dbReference>
<keyword evidence="7" id="KW-1185">Reference proteome</keyword>
<sequence length="319" mass="37084">MAEYKIHSPQPLTQSESWGYWTQPRSPWMEGLARIYPLKAQRISFLNRMLAQDHASGIETHYDVSNEFYALFLDERYRFYTCAEFQSEQDSLEEAQAHKAQYLLSLMQLQGNEKVLDLGCGWGAMLKFLQDSGHQGPLAGYTLSKEQLAYAQQRLGLNVSLTNFITDQFVETPYDCIFSIGALEHVRPHELTDLYQKIYDALVPGGKAVHQFFSLEREPYPASMVLMQLFFPGSLLSMHKTHLQIAHEVGFRITHDSIHDYKPTLKAWYERLAKNQDQAIELVGLDIFNRYMTFFPIAWLFFEQHEAELHRIVMEKPET</sequence>
<dbReference type="Pfam" id="PF02353">
    <property type="entry name" value="CMAS"/>
    <property type="match status" value="1"/>
</dbReference>
<evidence type="ECO:0000313" key="6">
    <source>
        <dbReference type="EMBL" id="ABW29993.1"/>
    </source>
</evidence>
<comment type="similarity">
    <text evidence="1">Belongs to the CFA/CMAS family.</text>
</comment>